<keyword evidence="5" id="KW-0227">DNA damage</keyword>
<keyword evidence="4" id="KW-0479">Metal-binding</keyword>
<dbReference type="GO" id="GO:0003677">
    <property type="term" value="F:DNA binding"/>
    <property type="evidence" value="ECO:0007669"/>
    <property type="project" value="UniProtKB-KW"/>
</dbReference>
<dbReference type="FunFam" id="3.40.10.10:FF:000001">
    <property type="entry name" value="DNA-3-methyladenine glycosylase 2"/>
    <property type="match status" value="1"/>
</dbReference>
<dbReference type="OrthoDB" id="9802228at2"/>
<evidence type="ECO:0000313" key="14">
    <source>
        <dbReference type="Proteomes" id="UP000076925"/>
    </source>
</evidence>
<evidence type="ECO:0000313" key="13">
    <source>
        <dbReference type="EMBL" id="KYC42786.1"/>
    </source>
</evidence>
<protein>
    <recommendedName>
        <fullName evidence="12">Ada DNA repair metal-binding domain-containing protein</fullName>
    </recommendedName>
</protein>
<keyword evidence="8" id="KW-0238">DNA-binding</keyword>
<dbReference type="Gene3D" id="3.40.10.10">
    <property type="entry name" value="DNA Methylphosphotriester Repair Domain"/>
    <property type="match status" value="1"/>
</dbReference>
<evidence type="ECO:0000256" key="4">
    <source>
        <dbReference type="ARBA" id="ARBA00022723"/>
    </source>
</evidence>
<dbReference type="GO" id="GO:0008168">
    <property type="term" value="F:methyltransferase activity"/>
    <property type="evidence" value="ECO:0007669"/>
    <property type="project" value="UniProtKB-KW"/>
</dbReference>
<keyword evidence="3" id="KW-0808">Transferase</keyword>
<comment type="cofactor">
    <cofactor evidence="1">
        <name>Zn(2+)</name>
        <dbReference type="ChEBI" id="CHEBI:29105"/>
    </cofactor>
</comment>
<keyword evidence="9" id="KW-0010">Activator</keyword>
<dbReference type="GO" id="GO:0006355">
    <property type="term" value="P:regulation of DNA-templated transcription"/>
    <property type="evidence" value="ECO:0007669"/>
    <property type="project" value="InterPro"/>
</dbReference>
<dbReference type="SUPFAM" id="SSF57884">
    <property type="entry name" value="Ada DNA repair protein, N-terminal domain (N-Ada 10)"/>
    <property type="match status" value="1"/>
</dbReference>
<keyword evidence="7" id="KW-0805">Transcription regulation</keyword>
<evidence type="ECO:0000256" key="5">
    <source>
        <dbReference type="ARBA" id="ARBA00022763"/>
    </source>
</evidence>
<evidence type="ECO:0000256" key="6">
    <source>
        <dbReference type="ARBA" id="ARBA00022833"/>
    </source>
</evidence>
<dbReference type="GO" id="GO:0032259">
    <property type="term" value="P:methylation"/>
    <property type="evidence" value="ECO:0007669"/>
    <property type="project" value="UniProtKB-KW"/>
</dbReference>
<evidence type="ECO:0000256" key="2">
    <source>
        <dbReference type="ARBA" id="ARBA00022603"/>
    </source>
</evidence>
<dbReference type="AlphaFoldDB" id="A0A139XDN6"/>
<dbReference type="STRING" id="128403.WA1_11665"/>
<keyword evidence="14" id="KW-1185">Reference proteome</keyword>
<reference evidence="13 14" key="1">
    <citation type="journal article" date="2013" name="Genome Biol. Evol.">
        <title>Genomes of Stigonematalean cyanobacteria (subsection V) and the evolution of oxygenic photosynthesis from prokaryotes to plastids.</title>
        <authorList>
            <person name="Dagan T."/>
            <person name="Roettger M."/>
            <person name="Stucken K."/>
            <person name="Landan G."/>
            <person name="Koch R."/>
            <person name="Major P."/>
            <person name="Gould S.B."/>
            <person name="Goremykin V.V."/>
            <person name="Rippka R."/>
            <person name="Tandeau de Marsac N."/>
            <person name="Gugger M."/>
            <person name="Lockhart P.J."/>
            <person name="Allen J.F."/>
            <person name="Brune I."/>
            <person name="Maus I."/>
            <person name="Puhler A."/>
            <person name="Martin W.F."/>
        </authorList>
    </citation>
    <scope>NUCLEOTIDE SEQUENCE [LARGE SCALE GENOMIC DNA]</scope>
    <source>
        <strain evidence="13 14">PCC 7110</strain>
    </source>
</reference>
<dbReference type="Pfam" id="PF02805">
    <property type="entry name" value="Ada_Zn_binding"/>
    <property type="match status" value="1"/>
</dbReference>
<name>A0A139XDN6_9CYAN</name>
<evidence type="ECO:0000256" key="8">
    <source>
        <dbReference type="ARBA" id="ARBA00023125"/>
    </source>
</evidence>
<dbReference type="Proteomes" id="UP000076925">
    <property type="component" value="Unassembled WGS sequence"/>
</dbReference>
<evidence type="ECO:0000259" key="12">
    <source>
        <dbReference type="Pfam" id="PF02805"/>
    </source>
</evidence>
<dbReference type="InterPro" id="IPR004026">
    <property type="entry name" value="Ada_DNA_repair_Zn-bd"/>
</dbReference>
<gene>
    <name evidence="13" type="ORF">WA1_11665</name>
</gene>
<accession>A0A139XDN6</accession>
<keyword evidence="10" id="KW-0804">Transcription</keyword>
<evidence type="ECO:0000256" key="7">
    <source>
        <dbReference type="ARBA" id="ARBA00023015"/>
    </source>
</evidence>
<dbReference type="GO" id="GO:0006307">
    <property type="term" value="P:DNA alkylation repair"/>
    <property type="evidence" value="ECO:0007669"/>
    <property type="project" value="UniProtKB-ARBA"/>
</dbReference>
<organism evidence="13 14">
    <name type="scientific">Scytonema hofmannii PCC 7110</name>
    <dbReference type="NCBI Taxonomy" id="128403"/>
    <lineage>
        <taxon>Bacteria</taxon>
        <taxon>Bacillati</taxon>
        <taxon>Cyanobacteriota</taxon>
        <taxon>Cyanophyceae</taxon>
        <taxon>Nostocales</taxon>
        <taxon>Scytonemataceae</taxon>
        <taxon>Scytonema</taxon>
    </lineage>
</organism>
<dbReference type="InterPro" id="IPR035451">
    <property type="entry name" value="Ada-like_dom_sf"/>
</dbReference>
<evidence type="ECO:0000256" key="1">
    <source>
        <dbReference type="ARBA" id="ARBA00001947"/>
    </source>
</evidence>
<keyword evidence="2" id="KW-0489">Methyltransferase</keyword>
<evidence type="ECO:0000256" key="9">
    <source>
        <dbReference type="ARBA" id="ARBA00023159"/>
    </source>
</evidence>
<dbReference type="GO" id="GO:0008270">
    <property type="term" value="F:zinc ion binding"/>
    <property type="evidence" value="ECO:0007669"/>
    <property type="project" value="InterPro"/>
</dbReference>
<evidence type="ECO:0000256" key="3">
    <source>
        <dbReference type="ARBA" id="ARBA00022679"/>
    </source>
</evidence>
<feature type="domain" description="Ada DNA repair metal-binding" evidence="12">
    <location>
        <begin position="6"/>
        <end position="70"/>
    </location>
</feature>
<evidence type="ECO:0000256" key="10">
    <source>
        <dbReference type="ARBA" id="ARBA00023163"/>
    </source>
</evidence>
<keyword evidence="6" id="KW-0862">Zinc</keyword>
<dbReference type="EMBL" id="ANNX02000016">
    <property type="protein sequence ID" value="KYC42786.1"/>
    <property type="molecule type" value="Genomic_DNA"/>
</dbReference>
<keyword evidence="11" id="KW-0234">DNA repair</keyword>
<evidence type="ECO:0000256" key="11">
    <source>
        <dbReference type="ARBA" id="ARBA00023204"/>
    </source>
</evidence>
<proteinExistence type="predicted"/>
<sequence length="114" mass="12817">MLTDEQCYRAILSRDRRFDGIFFVGVSSTGIYCRTICTVKTPRRENCTFYPSAAAAEQDGYRPCLRCRPELAPGQAKIDAVGRLAAGGLDRKQWLLQHEQTFNPVRAIALFNVS</sequence>
<comment type="caution">
    <text evidence="13">The sequence shown here is derived from an EMBL/GenBank/DDBJ whole genome shotgun (WGS) entry which is preliminary data.</text>
</comment>